<proteinExistence type="predicted"/>
<name>A0A8D8I2I2_CULPI</name>
<organism evidence="1">
    <name type="scientific">Culex pipiens</name>
    <name type="common">House mosquito</name>
    <dbReference type="NCBI Taxonomy" id="7175"/>
    <lineage>
        <taxon>Eukaryota</taxon>
        <taxon>Metazoa</taxon>
        <taxon>Ecdysozoa</taxon>
        <taxon>Arthropoda</taxon>
        <taxon>Hexapoda</taxon>
        <taxon>Insecta</taxon>
        <taxon>Pterygota</taxon>
        <taxon>Neoptera</taxon>
        <taxon>Endopterygota</taxon>
        <taxon>Diptera</taxon>
        <taxon>Nematocera</taxon>
        <taxon>Culicoidea</taxon>
        <taxon>Culicidae</taxon>
        <taxon>Culicinae</taxon>
        <taxon>Culicini</taxon>
        <taxon>Culex</taxon>
        <taxon>Culex</taxon>
    </lineage>
</organism>
<reference evidence="1" key="1">
    <citation type="submission" date="2021-05" db="EMBL/GenBank/DDBJ databases">
        <authorList>
            <person name="Alioto T."/>
            <person name="Alioto T."/>
            <person name="Gomez Garrido J."/>
        </authorList>
    </citation>
    <scope>NUCLEOTIDE SEQUENCE</scope>
</reference>
<dbReference type="AlphaFoldDB" id="A0A8D8I2I2"/>
<dbReference type="EMBL" id="HBUE01233930">
    <property type="protein sequence ID" value="CAG6546104.1"/>
    <property type="molecule type" value="Transcribed_RNA"/>
</dbReference>
<sequence length="107" mass="12703">MKQIHKRINWNEPNTNKRKKVQPIPTKRLLFTIVSREKTQKTVWQQFEFVAVRDIDSIKRGQMQVSIHISTELLRVNGEEKKERKKNNIILETDTGIKLFCRQSQTG</sequence>
<accession>A0A8D8I2I2</accession>
<protein>
    <submittedName>
        <fullName evidence="1">(northern house mosquito) hypothetical protein</fullName>
    </submittedName>
</protein>
<dbReference type="EMBL" id="HBUE01340796">
    <property type="protein sequence ID" value="CAG6598270.1"/>
    <property type="molecule type" value="Transcribed_RNA"/>
</dbReference>
<evidence type="ECO:0000313" key="1">
    <source>
        <dbReference type="EMBL" id="CAG6546104.1"/>
    </source>
</evidence>